<evidence type="ECO:0000313" key="4">
    <source>
        <dbReference type="Proteomes" id="UP000199079"/>
    </source>
</evidence>
<feature type="domain" description="Transcriptional regulator TbsP N-terminal" evidence="1">
    <location>
        <begin position="2"/>
        <end position="143"/>
    </location>
</feature>
<evidence type="ECO:0008006" key="5">
    <source>
        <dbReference type="Google" id="ProtNLM"/>
    </source>
</evidence>
<dbReference type="Pfam" id="PF23336">
    <property type="entry name" value="HTH_TbsP_C"/>
    <property type="match status" value="1"/>
</dbReference>
<dbReference type="InterPro" id="IPR056163">
    <property type="entry name" value="TbsP_C"/>
</dbReference>
<gene>
    <name evidence="3" type="ORF">SAMN05216564_107156</name>
</gene>
<organism evidence="3 4">
    <name type="scientific">Halopenitus persicus</name>
    <dbReference type="NCBI Taxonomy" id="1048396"/>
    <lineage>
        <taxon>Archaea</taxon>
        <taxon>Methanobacteriati</taxon>
        <taxon>Methanobacteriota</taxon>
        <taxon>Stenosarchaea group</taxon>
        <taxon>Halobacteria</taxon>
        <taxon>Halobacteriales</taxon>
        <taxon>Haloferacaceae</taxon>
        <taxon>Halopenitus</taxon>
    </lineage>
</organism>
<accession>A0A1H3LP78</accession>
<dbReference type="InterPro" id="IPR043859">
    <property type="entry name" value="TbsP-like_N"/>
</dbReference>
<sequence length="267" mass="29675">MSARIEDDLTEVLATVPENSDTDLLLVSPPTDLLETVLSEYSVSTEQTISVVASEQKLQTLISSFYLATQAAELIEQGSLDMKTSSTGSPNPLILTENKLTTLIYFEDEVGVLSTRDHQLSSQMLNKYTSLSKSSDRFTIRTPSRSVIRRSLVSHLDRQFQRALDDLIDDMSRIQVEIDAVELVLLLAARQGKTLYDISKWGESINLASRSTFSRKKAQLVEQGLIQGEPISLDSNPPKLRLSLSEEKLVHDSLSEFSIAVRRLGSV</sequence>
<reference evidence="4" key="1">
    <citation type="submission" date="2016-10" db="EMBL/GenBank/DDBJ databases">
        <authorList>
            <person name="Varghese N."/>
            <person name="Submissions S."/>
        </authorList>
    </citation>
    <scope>NUCLEOTIDE SEQUENCE [LARGE SCALE GENOMIC DNA]</scope>
    <source>
        <strain evidence="4">DC30,IBRC 10041,KCTC 4046</strain>
    </source>
</reference>
<dbReference type="Pfam" id="PF19138">
    <property type="entry name" value="TbsP_N"/>
    <property type="match status" value="1"/>
</dbReference>
<dbReference type="AlphaFoldDB" id="A0A1H3LP78"/>
<protein>
    <recommendedName>
        <fullName evidence="5">Transcriptional regulator</fullName>
    </recommendedName>
</protein>
<evidence type="ECO:0000259" key="2">
    <source>
        <dbReference type="Pfam" id="PF23336"/>
    </source>
</evidence>
<evidence type="ECO:0000313" key="3">
    <source>
        <dbReference type="EMBL" id="SDY65929.1"/>
    </source>
</evidence>
<dbReference type="RefSeq" id="WP_143114442.1">
    <property type="nucleotide sequence ID" value="NZ_FNPC01000007.1"/>
</dbReference>
<name>A0A1H3LP78_9EURY</name>
<keyword evidence="4" id="KW-1185">Reference proteome</keyword>
<evidence type="ECO:0000259" key="1">
    <source>
        <dbReference type="Pfam" id="PF19138"/>
    </source>
</evidence>
<dbReference type="Proteomes" id="UP000199079">
    <property type="component" value="Unassembled WGS sequence"/>
</dbReference>
<proteinExistence type="predicted"/>
<dbReference type="EMBL" id="FNPC01000007">
    <property type="protein sequence ID" value="SDY65929.1"/>
    <property type="molecule type" value="Genomic_DNA"/>
</dbReference>
<feature type="domain" description="Transcriptional regulator TbsP-like C-terminal" evidence="2">
    <location>
        <begin position="145"/>
        <end position="257"/>
    </location>
</feature>